<dbReference type="Gene3D" id="3.30.70.1560">
    <property type="entry name" value="Alpha-L RNA-binding motif"/>
    <property type="match status" value="1"/>
</dbReference>
<dbReference type="GO" id="GO:0001522">
    <property type="term" value="P:pseudouridine synthesis"/>
    <property type="evidence" value="ECO:0007669"/>
    <property type="project" value="InterPro"/>
</dbReference>
<dbReference type="SUPFAM" id="SSF55174">
    <property type="entry name" value="Alpha-L RNA-binding motif"/>
    <property type="match status" value="1"/>
</dbReference>
<dbReference type="EC" id="5.4.99.-" evidence="4"/>
<evidence type="ECO:0000313" key="7">
    <source>
        <dbReference type="EMBL" id="APV44336.1"/>
    </source>
</evidence>
<protein>
    <recommendedName>
        <fullName evidence="4">Pseudouridine synthase</fullName>
        <ecNumber evidence="4">5.4.99.-</ecNumber>
    </recommendedName>
</protein>
<keyword evidence="3" id="KW-0694">RNA-binding</keyword>
<dbReference type="GO" id="GO:0009982">
    <property type="term" value="F:pseudouridine synthase activity"/>
    <property type="evidence" value="ECO:0007669"/>
    <property type="project" value="InterPro"/>
</dbReference>
<dbReference type="FunFam" id="3.30.70.1560:FF:000001">
    <property type="entry name" value="Pseudouridine synthase"/>
    <property type="match status" value="1"/>
</dbReference>
<evidence type="ECO:0000256" key="1">
    <source>
        <dbReference type="ARBA" id="ARBA00008348"/>
    </source>
</evidence>
<dbReference type="PANTHER" id="PTHR47683:SF2">
    <property type="entry name" value="RNA-BINDING S4 DOMAIN-CONTAINING PROTEIN"/>
    <property type="match status" value="1"/>
</dbReference>
<dbReference type="InterPro" id="IPR020094">
    <property type="entry name" value="TruA/RsuA/RluB/E/F_N"/>
</dbReference>
<feature type="domain" description="Pseudouridine synthase RsuA/RluA-like" evidence="6">
    <location>
        <begin position="136"/>
        <end position="268"/>
    </location>
</feature>
<comment type="similarity">
    <text evidence="1 4">Belongs to the pseudouridine synthase RsuA family.</text>
</comment>
<dbReference type="GO" id="GO:0006364">
    <property type="term" value="P:rRNA processing"/>
    <property type="evidence" value="ECO:0007669"/>
    <property type="project" value="UniProtKB-ARBA"/>
</dbReference>
<organism evidence="7 8">
    <name type="scientific">Dehalogenimonas formicexedens</name>
    <dbReference type="NCBI Taxonomy" id="1839801"/>
    <lineage>
        <taxon>Bacteria</taxon>
        <taxon>Bacillati</taxon>
        <taxon>Chloroflexota</taxon>
        <taxon>Dehalococcoidia</taxon>
        <taxon>Dehalococcoidales</taxon>
        <taxon>Dehalococcoidaceae</taxon>
        <taxon>Dehalogenimonas</taxon>
    </lineage>
</organism>
<keyword evidence="8" id="KW-1185">Reference proteome</keyword>
<evidence type="ECO:0000259" key="6">
    <source>
        <dbReference type="Pfam" id="PF00849"/>
    </source>
</evidence>
<dbReference type="InterPro" id="IPR006145">
    <property type="entry name" value="PsdUridine_synth_RsuA/RluA"/>
</dbReference>
<dbReference type="InterPro" id="IPR050343">
    <property type="entry name" value="RsuA_PseudoU_synthase"/>
</dbReference>
<dbReference type="GO" id="GO:0005829">
    <property type="term" value="C:cytosol"/>
    <property type="evidence" value="ECO:0007669"/>
    <property type="project" value="UniProtKB-ARBA"/>
</dbReference>
<dbReference type="AlphaFoldDB" id="A0A1P8F778"/>
<accession>A0A1P8F778</accession>
<dbReference type="KEGG" id="dfo:Dform_00995"/>
<proteinExistence type="inferred from homology"/>
<dbReference type="EMBL" id="CP018258">
    <property type="protein sequence ID" value="APV44336.1"/>
    <property type="molecule type" value="Genomic_DNA"/>
</dbReference>
<keyword evidence="2 4" id="KW-0413">Isomerase</keyword>
<dbReference type="InterPro" id="IPR042092">
    <property type="entry name" value="PsdUridine_s_RsuA/RluB/E/F_cat"/>
</dbReference>
<dbReference type="STRING" id="1839801.Dform_00995"/>
<dbReference type="Proteomes" id="UP000185934">
    <property type="component" value="Chromosome"/>
</dbReference>
<dbReference type="CDD" id="cd02870">
    <property type="entry name" value="PseudoU_synth_RsuA_like"/>
    <property type="match status" value="1"/>
</dbReference>
<dbReference type="GO" id="GO:0140098">
    <property type="term" value="F:catalytic activity, acting on RNA"/>
    <property type="evidence" value="ECO:0007669"/>
    <property type="project" value="UniProtKB-ARBA"/>
</dbReference>
<evidence type="ECO:0000256" key="5">
    <source>
        <dbReference type="SAM" id="MobiDB-lite"/>
    </source>
</evidence>
<dbReference type="Gene3D" id="3.30.70.580">
    <property type="entry name" value="Pseudouridine synthase I, catalytic domain, N-terminal subdomain"/>
    <property type="match status" value="1"/>
</dbReference>
<dbReference type="PANTHER" id="PTHR47683">
    <property type="entry name" value="PSEUDOURIDINE SYNTHASE FAMILY PROTEIN-RELATED"/>
    <property type="match status" value="1"/>
</dbReference>
<dbReference type="Pfam" id="PF00849">
    <property type="entry name" value="PseudoU_synth_2"/>
    <property type="match status" value="1"/>
</dbReference>
<evidence type="ECO:0000256" key="2">
    <source>
        <dbReference type="ARBA" id="ARBA00023235"/>
    </source>
</evidence>
<dbReference type="InterPro" id="IPR036986">
    <property type="entry name" value="S4_RNA-bd_sf"/>
</dbReference>
<reference evidence="8" key="1">
    <citation type="submission" date="2016-11" db="EMBL/GenBank/DDBJ databases">
        <title>Dehalogenimonas formicexedens sp. nov., a chlorinated alkane respiring bacterium isolated from contaminated groundwater.</title>
        <authorList>
            <person name="Key T.A."/>
            <person name="Bowman K.S."/>
            <person name="Lee I."/>
            <person name="Chun J."/>
            <person name="Albuquerque L."/>
            <person name="da Costa M.S."/>
            <person name="Rainey F.A."/>
            <person name="Moe W.M."/>
        </authorList>
    </citation>
    <scope>NUCLEOTIDE SEQUENCE [LARGE SCALE GENOMIC DNA]</scope>
    <source>
        <strain evidence="8">NSZ-14</strain>
    </source>
</reference>
<feature type="region of interest" description="Disordered" evidence="5">
    <location>
        <begin position="1"/>
        <end position="72"/>
    </location>
</feature>
<evidence type="ECO:0000256" key="4">
    <source>
        <dbReference type="RuleBase" id="RU003887"/>
    </source>
</evidence>
<dbReference type="CDD" id="cd00165">
    <property type="entry name" value="S4"/>
    <property type="match status" value="1"/>
</dbReference>
<sequence>MNPKDKINTRASFRPPMGGRAGQRPAPTGEPLLGGRTAAAPAQNPSKIKPSRQAPGRQGSSSQRCKSGPQLEIPTLLKTLRDKRLGSRRDLAEAIKAGRVKVNDVIAESFSLPLKPADSITFDDKPIERAKTQQVYLALNKPLDVISTTEDKHGRRTVIDLLPEDYKHFQLFPVGRLDEDTTGLILLTNDGDLAYRLTHPKFEVEKEYLVAVDGALNVTQVDQLQKGIELDDGMSAPAKLKPVLLAPYNYRIIIHEGRKRIVRRLFAAVGHQVRLLKRIRIGKLKLENLKEGETRRLTHAEVREL</sequence>
<dbReference type="PROSITE" id="PS01149">
    <property type="entry name" value="PSI_RSU"/>
    <property type="match status" value="1"/>
</dbReference>
<dbReference type="Gene3D" id="3.10.290.10">
    <property type="entry name" value="RNA-binding S4 domain"/>
    <property type="match status" value="1"/>
</dbReference>
<dbReference type="InterPro" id="IPR000748">
    <property type="entry name" value="PsdUridine_synth_RsuA/RluB/E/F"/>
</dbReference>
<evidence type="ECO:0000256" key="3">
    <source>
        <dbReference type="PROSITE-ProRule" id="PRU00182"/>
    </source>
</evidence>
<dbReference type="SUPFAM" id="SSF55120">
    <property type="entry name" value="Pseudouridine synthase"/>
    <property type="match status" value="1"/>
</dbReference>
<dbReference type="GO" id="GO:0003723">
    <property type="term" value="F:RNA binding"/>
    <property type="evidence" value="ECO:0007669"/>
    <property type="project" value="UniProtKB-KW"/>
</dbReference>
<dbReference type="NCBIfam" id="TIGR00093">
    <property type="entry name" value="pseudouridine synthase"/>
    <property type="match status" value="1"/>
</dbReference>
<dbReference type="PROSITE" id="PS50889">
    <property type="entry name" value="S4"/>
    <property type="match status" value="1"/>
</dbReference>
<dbReference type="InterPro" id="IPR018496">
    <property type="entry name" value="PsdUridine_synth_RsuA/RluB_CS"/>
</dbReference>
<name>A0A1P8F778_9CHLR</name>
<gene>
    <name evidence="7" type="primary">rluB</name>
    <name evidence="7" type="ORF">Dform_00995</name>
</gene>
<dbReference type="InterPro" id="IPR020103">
    <property type="entry name" value="PsdUridine_synth_cat_dom_sf"/>
</dbReference>
<evidence type="ECO:0000313" key="8">
    <source>
        <dbReference type="Proteomes" id="UP000185934"/>
    </source>
</evidence>